<dbReference type="PATRIC" id="fig|1227739.3.peg.1796"/>
<keyword evidence="2" id="KW-1185">Reference proteome</keyword>
<evidence type="ECO:0000313" key="1">
    <source>
        <dbReference type="EMBL" id="AHJ97164.1"/>
    </source>
</evidence>
<protein>
    <submittedName>
        <fullName evidence="1">Leucine aminopeptidase-related protein</fullName>
    </submittedName>
</protein>
<dbReference type="STRING" id="1227739.Hsw_1569"/>
<dbReference type="AlphaFoldDB" id="W8EVB6"/>
<dbReference type="GO" id="GO:0004177">
    <property type="term" value="F:aminopeptidase activity"/>
    <property type="evidence" value="ECO:0007669"/>
    <property type="project" value="UniProtKB-KW"/>
</dbReference>
<dbReference type="Proteomes" id="UP000019423">
    <property type="component" value="Chromosome"/>
</dbReference>
<dbReference type="HOGENOM" id="CLU_2464852_0_0_10"/>
<sequence length="88" mass="9696">MLLALGLSVPALAQTKPATTPNPLILKMVEEISEKNLRDDIDKLVSFGTRHTLSDTKSKKRGIGASRNWVEGEFRKYSKASGGRLKVE</sequence>
<dbReference type="eggNOG" id="COG2234">
    <property type="taxonomic scope" value="Bacteria"/>
</dbReference>
<gene>
    <name evidence="1" type="ORF">Hsw_1569</name>
</gene>
<proteinExistence type="predicted"/>
<dbReference type="Gene3D" id="3.40.630.10">
    <property type="entry name" value="Zn peptidases"/>
    <property type="match status" value="1"/>
</dbReference>
<keyword evidence="1" id="KW-0031">Aminopeptidase</keyword>
<dbReference type="EMBL" id="CP007145">
    <property type="protein sequence ID" value="AHJ97164.1"/>
    <property type="molecule type" value="Genomic_DNA"/>
</dbReference>
<name>W8EVB6_9BACT</name>
<dbReference type="KEGG" id="hsw:Hsw_1569"/>
<reference evidence="1 2" key="1">
    <citation type="submission" date="2014-01" db="EMBL/GenBank/DDBJ databases">
        <title>Complete genome sequence of ionizing-radiation resistance bacterium Hymenobacter swuensis DY53.</title>
        <authorList>
            <person name="Jung J.-H."/>
            <person name="Jeong S.-W."/>
            <person name="Joe M.-H."/>
            <person name="Cho y.-j."/>
            <person name="Kim M.-K."/>
            <person name="Lim S.-Y."/>
        </authorList>
    </citation>
    <scope>NUCLEOTIDE SEQUENCE [LARGE SCALE GENOMIC DNA]</scope>
    <source>
        <strain evidence="1 2">DY53</strain>
    </source>
</reference>
<organism evidence="1 2">
    <name type="scientific">Hymenobacter swuensis DY53</name>
    <dbReference type="NCBI Taxonomy" id="1227739"/>
    <lineage>
        <taxon>Bacteria</taxon>
        <taxon>Pseudomonadati</taxon>
        <taxon>Bacteroidota</taxon>
        <taxon>Cytophagia</taxon>
        <taxon>Cytophagales</taxon>
        <taxon>Hymenobacteraceae</taxon>
        <taxon>Hymenobacter</taxon>
    </lineage>
</organism>
<accession>W8EVB6</accession>
<keyword evidence="1" id="KW-0645">Protease</keyword>
<evidence type="ECO:0000313" key="2">
    <source>
        <dbReference type="Proteomes" id="UP000019423"/>
    </source>
</evidence>
<keyword evidence="1" id="KW-0378">Hydrolase</keyword>